<feature type="transmembrane region" description="Helical" evidence="2">
    <location>
        <begin position="1133"/>
        <end position="1151"/>
    </location>
</feature>
<dbReference type="EMBL" id="BMKX01000003">
    <property type="protein sequence ID" value="GGJ58243.1"/>
    <property type="molecule type" value="Genomic_DNA"/>
</dbReference>
<feature type="transmembrane region" description="Helical" evidence="2">
    <location>
        <begin position="258"/>
        <end position="275"/>
    </location>
</feature>
<feature type="transmembrane region" description="Helical" evidence="2">
    <location>
        <begin position="762"/>
        <end position="784"/>
    </location>
</feature>
<feature type="transmembrane region" description="Helical" evidence="2">
    <location>
        <begin position="1082"/>
        <end position="1102"/>
    </location>
</feature>
<feature type="transmembrane region" description="Helical" evidence="2">
    <location>
        <begin position="960"/>
        <end position="981"/>
    </location>
</feature>
<feature type="transmembrane region" description="Helical" evidence="2">
    <location>
        <begin position="368"/>
        <end position="385"/>
    </location>
</feature>
<feature type="transmembrane region" description="Helical" evidence="2">
    <location>
        <begin position="1158"/>
        <end position="1174"/>
    </location>
</feature>
<proteinExistence type="predicted"/>
<keyword evidence="2" id="KW-1133">Transmembrane helix</keyword>
<evidence type="ECO:0000256" key="2">
    <source>
        <dbReference type="SAM" id="Phobius"/>
    </source>
</evidence>
<feature type="transmembrane region" description="Helical" evidence="2">
    <location>
        <begin position="613"/>
        <end position="640"/>
    </location>
</feature>
<accession>A0ABQ2DHF4</accession>
<feature type="transmembrane region" description="Helical" evidence="2">
    <location>
        <begin position="429"/>
        <end position="446"/>
    </location>
</feature>
<dbReference type="RefSeq" id="WP_188684943.1">
    <property type="nucleotide sequence ID" value="NZ_BMKX01000003.1"/>
</dbReference>
<feature type="transmembrane region" description="Helical" evidence="2">
    <location>
        <begin position="453"/>
        <end position="469"/>
    </location>
</feature>
<feature type="transmembrane region" description="Helical" evidence="2">
    <location>
        <begin position="316"/>
        <end position="334"/>
    </location>
</feature>
<keyword evidence="2" id="KW-0812">Transmembrane</keyword>
<gene>
    <name evidence="3" type="ORF">GCM10007173_16240</name>
</gene>
<dbReference type="Proteomes" id="UP000606115">
    <property type="component" value="Unassembled WGS sequence"/>
</dbReference>
<feature type="compositionally biased region" description="Basic and acidic residues" evidence="1">
    <location>
        <begin position="1206"/>
        <end position="1223"/>
    </location>
</feature>
<organism evidence="3 4">
    <name type="scientific">Glutamicibacter ardleyensis</name>
    <dbReference type="NCBI Taxonomy" id="225894"/>
    <lineage>
        <taxon>Bacteria</taxon>
        <taxon>Bacillati</taxon>
        <taxon>Actinomycetota</taxon>
        <taxon>Actinomycetes</taxon>
        <taxon>Micrococcales</taxon>
        <taxon>Micrococcaceae</taxon>
        <taxon>Glutamicibacter</taxon>
    </lineage>
</organism>
<feature type="transmembrane region" description="Helical" evidence="2">
    <location>
        <begin position="6"/>
        <end position="22"/>
    </location>
</feature>
<feature type="transmembrane region" description="Helical" evidence="2">
    <location>
        <begin position="551"/>
        <end position="570"/>
    </location>
</feature>
<keyword evidence="2" id="KW-0472">Membrane</keyword>
<feature type="transmembrane region" description="Helical" evidence="2">
    <location>
        <begin position="1028"/>
        <end position="1047"/>
    </location>
</feature>
<protein>
    <recommendedName>
        <fullName evidence="5">DUF2339 domain-containing protein</fullName>
    </recommendedName>
</protein>
<feature type="transmembrane region" description="Helical" evidence="2">
    <location>
        <begin position="582"/>
        <end position="601"/>
    </location>
</feature>
<feature type="transmembrane region" description="Helical" evidence="2">
    <location>
        <begin position="208"/>
        <end position="226"/>
    </location>
</feature>
<feature type="transmembrane region" description="Helical" evidence="2">
    <location>
        <begin position="182"/>
        <end position="202"/>
    </location>
</feature>
<evidence type="ECO:0000313" key="3">
    <source>
        <dbReference type="EMBL" id="GGJ58243.1"/>
    </source>
</evidence>
<feature type="transmembrane region" description="Helical" evidence="2">
    <location>
        <begin position="1180"/>
        <end position="1198"/>
    </location>
</feature>
<feature type="transmembrane region" description="Helical" evidence="2">
    <location>
        <begin position="815"/>
        <end position="834"/>
    </location>
</feature>
<feature type="compositionally biased region" description="Polar residues" evidence="1">
    <location>
        <begin position="60"/>
        <end position="81"/>
    </location>
</feature>
<comment type="caution">
    <text evidence="3">The sequence shown here is derived from an EMBL/GenBank/DDBJ whole genome shotgun (WGS) entry which is preliminary data.</text>
</comment>
<keyword evidence="4" id="KW-1185">Reference proteome</keyword>
<feature type="transmembrane region" description="Helical" evidence="2">
    <location>
        <begin position="152"/>
        <end position="170"/>
    </location>
</feature>
<dbReference type="GeneID" id="303303990"/>
<feature type="region of interest" description="Disordered" evidence="1">
    <location>
        <begin position="54"/>
        <end position="81"/>
    </location>
</feature>
<feature type="transmembrane region" description="Helical" evidence="2">
    <location>
        <begin position="846"/>
        <end position="866"/>
    </location>
</feature>
<reference evidence="4" key="1">
    <citation type="journal article" date="2019" name="Int. J. Syst. Evol. Microbiol.">
        <title>The Global Catalogue of Microorganisms (GCM) 10K type strain sequencing project: providing services to taxonomists for standard genome sequencing and annotation.</title>
        <authorList>
            <consortium name="The Broad Institute Genomics Platform"/>
            <consortium name="The Broad Institute Genome Sequencing Center for Infectious Disease"/>
            <person name="Wu L."/>
            <person name="Ma J."/>
        </authorList>
    </citation>
    <scope>NUCLEOTIDE SEQUENCE [LARGE SCALE GENOMIC DNA]</scope>
    <source>
        <strain evidence="4">CGMCC 1.3685</strain>
    </source>
</reference>
<feature type="transmembrane region" description="Helical" evidence="2">
    <location>
        <begin position="925"/>
        <end position="945"/>
    </location>
</feature>
<sequence length="1232" mass="135254">MFWFIVVMLLLALSFFIGYRVGEKKQSTDAQAKQQAWQEGYNAATSYAAREAKQAAPATGQVQQPVSNAPPTTGPLTEWTPNDQLQSTHAGAYAQPPVKPAAPLAPARPVKVLTARERELRNINVTLYVAALLIVAAAALFLSFALPPLPKLIALFVLAAVFYGGGLYVHAAKKNLKPAASAFAGTGLALLPLSGIATYQTLSLSAPVLWLIFSVIGTLAVGFATVRLRSRVLAWIAVFVLVSTTMACAATVQRGILFYLLFLLVLSVVLLVLAVRSEKVRSSLFYSAVFATGQLLPLLVLGLALVMYTSLNPRDLLWVFFLVTAHLLLTIRLIKQFRLYRLYAARVTFMLLIFATGNYLALEAQTTWAISAALWAGQALAVTYFARGYRQLFSVPASWWRTERIALWVLVAGSLLVALAQVTGPVVPWGYAVLLIPLLQVFSLSALHHRGKIEAVAIVLLAVLAVAASDLFAWRVLPALAVAILGLTLAFRNETQRQWHLVLDLTRWLGVLVFGGFVGRALQQLLTGFEQPTGIAQGYGRDAAVFESLNLAWVVGLWLPLFALWLISTLRSKRQLPPTREHLIHFGASVMLTVLTLSYVLSLHNTVTSIGEASFLTLSVGTWLALGIILALVNVILAGWRLDNHGQQRDAQILRIMVLVASAALLIFSFQSLVLIVAVVGLTNLSFYLLNARRVQAPQWKTVYAAAAQLTFSLSIWWFANYLDVDFSGRFALMIVSVMLPQLVRLFLVMRAKRALSREMRWITVGLVALLPLVLLVGDFGFALYDRGTMLLGISLWIIHSVKGFYALRKQTTHAEFLLFATVIGLCGLVYIQGVQSFEATGWIHGPWWSVQVTQILLLAVALLALATQWPLRNSQTLRFAPVFGTLFALFAITLATTGAGWTALVLLVTSVQLALLVHTKKIAWLAAGSSVALFAAIGQGIAYWREGTTFSLQSWMDLTWQLLLTTILLLVTSLLHGRFADPAPRYPRDVRSSQAAAGQAARIYFAATILSTGVAGLLVHYNDPRTAWIIAGAVLIFAAGALTRYFELPTRWQLWGTDALIVLGAFLAFSSYVQIRQMPVASIYFLYFTMITIILSARHFVGKRGPVAHRYVIMSAVLASLTQISTLIDGNGVAQVFSLFFFAALIVLGLKLGRKRYIWWGAIAITAAVLWFLRYLAFLWLVLAGIGLIVAAVLKLVRVERKPRTDEQRGETHAEFGQDENSRPAQDNLNS</sequence>
<feature type="transmembrane region" description="Helical" evidence="2">
    <location>
        <begin position="405"/>
        <end position="423"/>
    </location>
</feature>
<feature type="region of interest" description="Disordered" evidence="1">
    <location>
        <begin position="1206"/>
        <end position="1232"/>
    </location>
</feature>
<feature type="transmembrane region" description="Helical" evidence="2">
    <location>
        <begin position="1002"/>
        <end position="1022"/>
    </location>
</feature>
<feature type="transmembrane region" description="Helical" evidence="2">
    <location>
        <begin position="790"/>
        <end position="808"/>
    </location>
</feature>
<feature type="transmembrane region" description="Helical" evidence="2">
    <location>
        <begin position="731"/>
        <end position="750"/>
    </location>
</feature>
<feature type="transmembrane region" description="Helical" evidence="2">
    <location>
        <begin position="343"/>
        <end position="362"/>
    </location>
</feature>
<feature type="transmembrane region" description="Helical" evidence="2">
    <location>
        <begin position="284"/>
        <end position="310"/>
    </location>
</feature>
<evidence type="ECO:0000313" key="4">
    <source>
        <dbReference type="Proteomes" id="UP000606115"/>
    </source>
</evidence>
<feature type="transmembrane region" description="Helical" evidence="2">
    <location>
        <begin position="233"/>
        <end position="252"/>
    </location>
</feature>
<evidence type="ECO:0000256" key="1">
    <source>
        <dbReference type="SAM" id="MobiDB-lite"/>
    </source>
</evidence>
<feature type="transmembrane region" description="Helical" evidence="2">
    <location>
        <begin position="1059"/>
        <end position="1076"/>
    </location>
</feature>
<evidence type="ECO:0008006" key="5">
    <source>
        <dbReference type="Google" id="ProtNLM"/>
    </source>
</evidence>
<feature type="transmembrane region" description="Helical" evidence="2">
    <location>
        <begin position="125"/>
        <end position="146"/>
    </location>
</feature>
<name>A0ABQ2DHF4_9MICC</name>